<dbReference type="Gene3D" id="2.30.30.40">
    <property type="entry name" value="SH3 Domains"/>
    <property type="match status" value="1"/>
</dbReference>
<comment type="caution">
    <text evidence="11">The sequence shown here is derived from an EMBL/GenBank/DDBJ whole genome shotgun (WGS) entry which is preliminary data.</text>
</comment>
<dbReference type="STRING" id="86630.A0A367JJ94"/>
<dbReference type="GO" id="GO:0016020">
    <property type="term" value="C:membrane"/>
    <property type="evidence" value="ECO:0007669"/>
    <property type="project" value="UniProtKB-SubCell"/>
</dbReference>
<comment type="subcellular location">
    <subcellularLocation>
        <location evidence="1">Membrane</location>
        <topology evidence="1">Single-pass membrane protein</topology>
    </subcellularLocation>
</comment>
<dbReference type="InterPro" id="IPR036028">
    <property type="entry name" value="SH3-like_dom_sf"/>
</dbReference>
<dbReference type="Proteomes" id="UP000252139">
    <property type="component" value="Unassembled WGS sequence"/>
</dbReference>
<accession>A0A367JJ94</accession>
<reference evidence="11 12" key="1">
    <citation type="journal article" date="2018" name="G3 (Bethesda)">
        <title>Phylogenetic and Phylogenomic Definition of Rhizopus Species.</title>
        <authorList>
            <person name="Gryganskyi A.P."/>
            <person name="Golan J."/>
            <person name="Dolatabadi S."/>
            <person name="Mondo S."/>
            <person name="Robb S."/>
            <person name="Idnurm A."/>
            <person name="Muszewska A."/>
            <person name="Steczkiewicz K."/>
            <person name="Masonjones S."/>
            <person name="Liao H.L."/>
            <person name="Gajdeczka M.T."/>
            <person name="Anike F."/>
            <person name="Vuek A."/>
            <person name="Anishchenko I.M."/>
            <person name="Voigt K."/>
            <person name="de Hoog G.S."/>
            <person name="Smith M.E."/>
            <person name="Heitman J."/>
            <person name="Vilgalys R."/>
            <person name="Stajich J.E."/>
        </authorList>
    </citation>
    <scope>NUCLEOTIDE SEQUENCE [LARGE SCALE GENOMIC DNA]</scope>
    <source>
        <strain evidence="11 12">CBS 357.93</strain>
    </source>
</reference>
<dbReference type="PROSITE" id="PS50002">
    <property type="entry name" value="SH3"/>
    <property type="match status" value="1"/>
</dbReference>
<keyword evidence="9" id="KW-0732">Signal</keyword>
<evidence type="ECO:0000256" key="6">
    <source>
        <dbReference type="PROSITE-ProRule" id="PRU00192"/>
    </source>
</evidence>
<feature type="transmembrane region" description="Helical" evidence="8">
    <location>
        <begin position="137"/>
        <end position="158"/>
    </location>
</feature>
<feature type="region of interest" description="Disordered" evidence="7">
    <location>
        <begin position="102"/>
        <end position="122"/>
    </location>
</feature>
<organism evidence="11 12">
    <name type="scientific">Rhizopus azygosporus</name>
    <name type="common">Rhizopus microsporus var. azygosporus</name>
    <dbReference type="NCBI Taxonomy" id="86630"/>
    <lineage>
        <taxon>Eukaryota</taxon>
        <taxon>Fungi</taxon>
        <taxon>Fungi incertae sedis</taxon>
        <taxon>Mucoromycota</taxon>
        <taxon>Mucoromycotina</taxon>
        <taxon>Mucoromycetes</taxon>
        <taxon>Mucorales</taxon>
        <taxon>Mucorineae</taxon>
        <taxon>Rhizopodaceae</taxon>
        <taxon>Rhizopus</taxon>
    </lineage>
</organism>
<feature type="chain" id="PRO_5016834878" description="SH3 domain-containing protein" evidence="9">
    <location>
        <begin position="17"/>
        <end position="318"/>
    </location>
</feature>
<keyword evidence="3 8" id="KW-0812">Transmembrane</keyword>
<evidence type="ECO:0000256" key="8">
    <source>
        <dbReference type="SAM" id="Phobius"/>
    </source>
</evidence>
<name>A0A367JJ94_RHIAZ</name>
<feature type="signal peptide" evidence="9">
    <location>
        <begin position="1"/>
        <end position="16"/>
    </location>
</feature>
<evidence type="ECO:0000256" key="3">
    <source>
        <dbReference type="ARBA" id="ARBA00022692"/>
    </source>
</evidence>
<evidence type="ECO:0000256" key="9">
    <source>
        <dbReference type="SAM" id="SignalP"/>
    </source>
</evidence>
<feature type="compositionally biased region" description="Low complexity" evidence="7">
    <location>
        <begin position="60"/>
        <end position="70"/>
    </location>
</feature>
<dbReference type="GO" id="GO:0071944">
    <property type="term" value="C:cell periphery"/>
    <property type="evidence" value="ECO:0007669"/>
    <property type="project" value="UniProtKB-ARBA"/>
</dbReference>
<keyword evidence="2 6" id="KW-0728">SH3 domain</keyword>
<dbReference type="Pfam" id="PF14604">
    <property type="entry name" value="SH3_9"/>
    <property type="match status" value="1"/>
</dbReference>
<evidence type="ECO:0000256" key="7">
    <source>
        <dbReference type="SAM" id="MobiDB-lite"/>
    </source>
</evidence>
<evidence type="ECO:0000256" key="4">
    <source>
        <dbReference type="ARBA" id="ARBA00022989"/>
    </source>
</evidence>
<keyword evidence="5 8" id="KW-0472">Membrane</keyword>
<evidence type="ECO:0000313" key="11">
    <source>
        <dbReference type="EMBL" id="RCH89955.1"/>
    </source>
</evidence>
<sequence length="318" mass="33948">MRWTTLFSLLFITAEAKPHLWKVNKRAEPTKKETEEKTIHFANNTQTKKSTTSKKKTTTKKPTSTTATLSSASLIPSSSVTASSIASSSIASSSTALPAHTPMVVSAPSPTSTQPTTLATPAAAAETKSNSGLSGGAIGGIVVAVVAVIAGVAALLVFRNRRKKTIMTRNNNSSDPFTVGYSNDNPPAMQQMTSPTHQSFNDPSPTLVSSQQYQAQLQPLAPPPPPLAQKEPQQSLGVYTVAATYSPTLSDEIDIQIGDQVEVLVEYDDGWCQGINLSRNNAKGVFPKHCLDFSSTQKEQTQQDDARVKRVSSMRVGS</sequence>
<feature type="compositionally biased region" description="Basic and acidic residues" evidence="7">
    <location>
        <begin position="27"/>
        <end position="39"/>
    </location>
</feature>
<dbReference type="PANTHER" id="PTHR15549">
    <property type="entry name" value="PAIRED IMMUNOGLOBULIN-LIKE TYPE 2 RECEPTOR"/>
    <property type="match status" value="1"/>
</dbReference>
<dbReference type="OrthoDB" id="5340910at2759"/>
<dbReference type="AlphaFoldDB" id="A0A367JJ94"/>
<dbReference type="InterPro" id="IPR001452">
    <property type="entry name" value="SH3_domain"/>
</dbReference>
<proteinExistence type="predicted"/>
<dbReference type="EMBL" id="PJQL01001199">
    <property type="protein sequence ID" value="RCH89955.1"/>
    <property type="molecule type" value="Genomic_DNA"/>
</dbReference>
<feature type="region of interest" description="Disordered" evidence="7">
    <location>
        <begin position="296"/>
        <end position="318"/>
    </location>
</feature>
<evidence type="ECO:0000256" key="1">
    <source>
        <dbReference type="ARBA" id="ARBA00004167"/>
    </source>
</evidence>
<evidence type="ECO:0000313" key="12">
    <source>
        <dbReference type="Proteomes" id="UP000252139"/>
    </source>
</evidence>
<evidence type="ECO:0000256" key="2">
    <source>
        <dbReference type="ARBA" id="ARBA00022443"/>
    </source>
</evidence>
<dbReference type="SUPFAM" id="SSF50044">
    <property type="entry name" value="SH3-domain"/>
    <property type="match status" value="1"/>
</dbReference>
<evidence type="ECO:0000256" key="5">
    <source>
        <dbReference type="ARBA" id="ARBA00023136"/>
    </source>
</evidence>
<protein>
    <recommendedName>
        <fullName evidence="10">SH3 domain-containing protein</fullName>
    </recommendedName>
</protein>
<feature type="domain" description="SH3" evidence="10">
    <location>
        <begin position="234"/>
        <end position="296"/>
    </location>
</feature>
<feature type="region of interest" description="Disordered" evidence="7">
    <location>
        <begin position="27"/>
        <end position="70"/>
    </location>
</feature>
<keyword evidence="12" id="KW-1185">Reference proteome</keyword>
<dbReference type="SMART" id="SM00326">
    <property type="entry name" value="SH3"/>
    <property type="match status" value="1"/>
</dbReference>
<feature type="region of interest" description="Disordered" evidence="7">
    <location>
        <begin position="189"/>
        <end position="209"/>
    </location>
</feature>
<keyword evidence="4 8" id="KW-1133">Transmembrane helix</keyword>
<feature type="compositionally biased region" description="Low complexity" evidence="7">
    <location>
        <begin position="106"/>
        <end position="122"/>
    </location>
</feature>
<dbReference type="InterPro" id="IPR051694">
    <property type="entry name" value="Immunoregulatory_rcpt-like"/>
</dbReference>
<evidence type="ECO:0000259" key="10">
    <source>
        <dbReference type="PROSITE" id="PS50002"/>
    </source>
</evidence>
<gene>
    <name evidence="11" type="ORF">CU097_007521</name>
</gene>